<evidence type="ECO:0008006" key="3">
    <source>
        <dbReference type="Google" id="ProtNLM"/>
    </source>
</evidence>
<keyword evidence="2" id="KW-1185">Reference proteome</keyword>
<protein>
    <recommendedName>
        <fullName evidence="3">SdiA-regulated family protein</fullName>
    </recommendedName>
</protein>
<dbReference type="AlphaFoldDB" id="A0A5D0HFW8"/>
<dbReference type="Proteomes" id="UP000323930">
    <property type="component" value="Unassembled WGS sequence"/>
</dbReference>
<dbReference type="SUPFAM" id="SSF101898">
    <property type="entry name" value="NHL repeat"/>
    <property type="match status" value="1"/>
</dbReference>
<evidence type="ECO:0000313" key="1">
    <source>
        <dbReference type="EMBL" id="TYA70201.1"/>
    </source>
</evidence>
<dbReference type="OrthoDB" id="5599486at2"/>
<gene>
    <name evidence="1" type="ORF">FUA24_21700</name>
</gene>
<reference evidence="1 2" key="1">
    <citation type="submission" date="2019-08" db="EMBL/GenBank/DDBJ databases">
        <title>Seonamhaeicola sediminis sp. nov., isolated from marine sediment.</title>
        <authorList>
            <person name="Cao W.R."/>
        </authorList>
    </citation>
    <scope>NUCLEOTIDE SEQUENCE [LARGE SCALE GENOMIC DNA]</scope>
    <source>
        <strain evidence="1 2">B011</strain>
    </source>
</reference>
<proteinExistence type="predicted"/>
<organism evidence="1 2">
    <name type="scientific">Seonamhaeicola marinus</name>
    <dbReference type="NCBI Taxonomy" id="1912246"/>
    <lineage>
        <taxon>Bacteria</taxon>
        <taxon>Pseudomonadati</taxon>
        <taxon>Bacteroidota</taxon>
        <taxon>Flavobacteriia</taxon>
        <taxon>Flavobacteriales</taxon>
        <taxon>Flavobacteriaceae</taxon>
    </lineage>
</organism>
<dbReference type="EMBL" id="VSDQ01000729">
    <property type="protein sequence ID" value="TYA70201.1"/>
    <property type="molecule type" value="Genomic_DNA"/>
</dbReference>
<evidence type="ECO:0000313" key="2">
    <source>
        <dbReference type="Proteomes" id="UP000323930"/>
    </source>
</evidence>
<comment type="caution">
    <text evidence="1">The sequence shown here is derived from an EMBL/GenBank/DDBJ whole genome shotgun (WGS) entry which is preliminary data.</text>
</comment>
<name>A0A5D0HFW8_9FLAO</name>
<accession>A0A5D0HFW8</accession>
<sequence>MTASCQKKQDVKTGINLPSALEEVSGNEVIADSNGIWMHNDSGDSPRLFYVNLKGKLIKKIYLDADNEDWEDITSDLEGNLYVGDFGNNSNKREDLEILIVPHSALKSKDEIEVKRIKFNFEDQKKYPPKKKKLYFDCEAFFHFNDNLYVFTKSRVEDDYGKTSVYKIPAKEGNHKAKKIGSYNLGKKHYNWVTGADIRDDGKQVALLTQRDIWLFSDFEKDDFFNGKVSKIHFKHLTQKEGICYKNKDTLLVTDEDDHGRGGNLYTYIIPKP</sequence>